<keyword evidence="2" id="KW-1185">Reference proteome</keyword>
<comment type="caution">
    <text evidence="1">The sequence shown here is derived from an EMBL/GenBank/DDBJ whole genome shotgun (WGS) entry which is preliminary data.</text>
</comment>
<dbReference type="EMBL" id="BAAAQD010000040">
    <property type="protein sequence ID" value="GAA1568435.1"/>
    <property type="molecule type" value="Genomic_DNA"/>
</dbReference>
<evidence type="ECO:0000313" key="2">
    <source>
        <dbReference type="Proteomes" id="UP001501470"/>
    </source>
</evidence>
<sequence>MARGACGVVGQVRAGSWTSAAPAAVAAGFVGQVGGVSDRIRWSCVVPNEAASAGVPSAGEPPGGVGLEGPVVVLAGSVAGGAAGLDARPCWSAGSGAHPCCSLMI</sequence>
<organism evidence="1 2">
    <name type="scientific">Dactylosporangium maewongense</name>
    <dbReference type="NCBI Taxonomy" id="634393"/>
    <lineage>
        <taxon>Bacteria</taxon>
        <taxon>Bacillati</taxon>
        <taxon>Actinomycetota</taxon>
        <taxon>Actinomycetes</taxon>
        <taxon>Micromonosporales</taxon>
        <taxon>Micromonosporaceae</taxon>
        <taxon>Dactylosporangium</taxon>
    </lineage>
</organism>
<evidence type="ECO:0000313" key="1">
    <source>
        <dbReference type="EMBL" id="GAA1568435.1"/>
    </source>
</evidence>
<name>A0ABP4NXW2_9ACTN</name>
<accession>A0ABP4NXW2</accession>
<reference evidence="2" key="1">
    <citation type="journal article" date="2019" name="Int. J. Syst. Evol. Microbiol.">
        <title>The Global Catalogue of Microorganisms (GCM) 10K type strain sequencing project: providing services to taxonomists for standard genome sequencing and annotation.</title>
        <authorList>
            <consortium name="The Broad Institute Genomics Platform"/>
            <consortium name="The Broad Institute Genome Sequencing Center for Infectious Disease"/>
            <person name="Wu L."/>
            <person name="Ma J."/>
        </authorList>
    </citation>
    <scope>NUCLEOTIDE SEQUENCE [LARGE SCALE GENOMIC DNA]</scope>
    <source>
        <strain evidence="2">JCM 15933</strain>
    </source>
</reference>
<dbReference type="Proteomes" id="UP001501470">
    <property type="component" value="Unassembled WGS sequence"/>
</dbReference>
<proteinExistence type="predicted"/>
<gene>
    <name evidence="1" type="ORF">GCM10009827_107640</name>
</gene>
<protein>
    <submittedName>
        <fullName evidence="1">Uncharacterized protein</fullName>
    </submittedName>
</protein>